<feature type="compositionally biased region" description="Basic and acidic residues" evidence="7">
    <location>
        <begin position="175"/>
        <end position="199"/>
    </location>
</feature>
<evidence type="ECO:0000256" key="5">
    <source>
        <dbReference type="ARBA" id="ARBA00023163"/>
    </source>
</evidence>
<feature type="compositionally biased region" description="Polar residues" evidence="7">
    <location>
        <begin position="263"/>
        <end position="272"/>
    </location>
</feature>
<dbReference type="PROSITE" id="PS50090">
    <property type="entry name" value="MYB_LIKE"/>
    <property type="match status" value="1"/>
</dbReference>
<keyword evidence="11" id="KW-1185">Reference proteome</keyword>
<protein>
    <submittedName>
        <fullName evidence="10">Transcription factor</fullName>
    </submittedName>
</protein>
<evidence type="ECO:0000256" key="4">
    <source>
        <dbReference type="ARBA" id="ARBA00023125"/>
    </source>
</evidence>
<dbReference type="EMBL" id="KE344264">
    <property type="protein sequence ID" value="EXB55749.1"/>
    <property type="molecule type" value="Genomic_DNA"/>
</dbReference>
<dbReference type="Gene3D" id="1.10.10.60">
    <property type="entry name" value="Homeodomain-like"/>
    <property type="match status" value="1"/>
</dbReference>
<dbReference type="GO" id="GO:0005634">
    <property type="term" value="C:nucleus"/>
    <property type="evidence" value="ECO:0007669"/>
    <property type="project" value="UniProtKB-SubCell"/>
</dbReference>
<keyword evidence="6" id="KW-0539">Nucleus</keyword>
<evidence type="ECO:0000259" key="9">
    <source>
        <dbReference type="PROSITE" id="PS51294"/>
    </source>
</evidence>
<dbReference type="InterPro" id="IPR051953">
    <property type="entry name" value="Plant_SW-associated_TFs"/>
</dbReference>
<evidence type="ECO:0000313" key="10">
    <source>
        <dbReference type="EMBL" id="EXB55749.1"/>
    </source>
</evidence>
<comment type="subcellular location">
    <subcellularLocation>
        <location evidence="1">Nucleus</location>
    </subcellularLocation>
</comment>
<evidence type="ECO:0000256" key="2">
    <source>
        <dbReference type="ARBA" id="ARBA00022737"/>
    </source>
</evidence>
<dbReference type="InterPro" id="IPR009057">
    <property type="entry name" value="Homeodomain-like_sf"/>
</dbReference>
<dbReference type="SMART" id="SM00717">
    <property type="entry name" value="SANT"/>
    <property type="match status" value="1"/>
</dbReference>
<feature type="region of interest" description="Disordered" evidence="7">
    <location>
        <begin position="236"/>
        <end position="273"/>
    </location>
</feature>
<evidence type="ECO:0000256" key="1">
    <source>
        <dbReference type="ARBA" id="ARBA00004123"/>
    </source>
</evidence>
<dbReference type="AlphaFoldDB" id="W9QVY1"/>
<dbReference type="PANTHER" id="PTHR47997">
    <property type="entry name" value="MYB DOMAIN PROTEIN 55"/>
    <property type="match status" value="1"/>
</dbReference>
<evidence type="ECO:0000256" key="7">
    <source>
        <dbReference type="SAM" id="MobiDB-lite"/>
    </source>
</evidence>
<evidence type="ECO:0000256" key="6">
    <source>
        <dbReference type="ARBA" id="ARBA00023242"/>
    </source>
</evidence>
<keyword evidence="4" id="KW-0238">DNA-binding</keyword>
<evidence type="ECO:0000256" key="3">
    <source>
        <dbReference type="ARBA" id="ARBA00023015"/>
    </source>
</evidence>
<dbReference type="SUPFAM" id="SSF46689">
    <property type="entry name" value="Homeodomain-like"/>
    <property type="match status" value="1"/>
</dbReference>
<dbReference type="CDD" id="cd00167">
    <property type="entry name" value="SANT"/>
    <property type="match status" value="1"/>
</dbReference>
<reference evidence="11" key="1">
    <citation type="submission" date="2013-01" db="EMBL/GenBank/DDBJ databases">
        <title>Draft Genome Sequence of a Mulberry Tree, Morus notabilis C.K. Schneid.</title>
        <authorList>
            <person name="He N."/>
            <person name="Zhao S."/>
        </authorList>
    </citation>
    <scope>NUCLEOTIDE SEQUENCE</scope>
</reference>
<keyword evidence="2" id="KW-0677">Repeat</keyword>
<dbReference type="PANTHER" id="PTHR47997:SF75">
    <property type="entry name" value="MYB DOMAIN PROTEIN 55"/>
    <property type="match status" value="1"/>
</dbReference>
<dbReference type="GO" id="GO:0003677">
    <property type="term" value="F:DNA binding"/>
    <property type="evidence" value="ECO:0007669"/>
    <property type="project" value="UniProtKB-KW"/>
</dbReference>
<name>W9QVY1_9ROSA</name>
<feature type="domain" description="Myb-like" evidence="8">
    <location>
        <begin position="10"/>
        <end position="60"/>
    </location>
</feature>
<feature type="compositionally biased region" description="Basic and acidic residues" evidence="7">
    <location>
        <begin position="242"/>
        <end position="262"/>
    </location>
</feature>
<dbReference type="Pfam" id="PF00249">
    <property type="entry name" value="Myb_DNA-binding"/>
    <property type="match status" value="1"/>
</dbReference>
<evidence type="ECO:0000313" key="11">
    <source>
        <dbReference type="Proteomes" id="UP000030645"/>
    </source>
</evidence>
<dbReference type="InterPro" id="IPR001005">
    <property type="entry name" value="SANT/Myb"/>
</dbReference>
<feature type="domain" description="HTH myb-type" evidence="9">
    <location>
        <begin position="10"/>
        <end position="64"/>
    </location>
</feature>
<dbReference type="PROSITE" id="PS51294">
    <property type="entry name" value="HTH_MYB"/>
    <property type="match status" value="1"/>
</dbReference>
<feature type="region of interest" description="Disordered" evidence="7">
    <location>
        <begin position="172"/>
        <end position="199"/>
    </location>
</feature>
<keyword evidence="3" id="KW-0805">Transcription regulation</keyword>
<dbReference type="STRING" id="981085.W9QVY1"/>
<proteinExistence type="predicted"/>
<dbReference type="InterPro" id="IPR017930">
    <property type="entry name" value="Myb_dom"/>
</dbReference>
<sequence length="351" mass="39335">MLLRWINYLRADLKRGNITAEEEETIVKLHNAFGNRWSLIAEHLPGRTDNEIKNYWNSHLSRKSYSFSKQLGKESSTMVLNNITKLAARNRRSGSARTRRSAAKMHKNMNTDSTAKMSPIKPETGHLMTVPDHHQVVESLATDQKPNTSIFPGTNLGKVEKSKLLGLENYSLGTKEQENGTDCSEKQTQSEEKEKLGPNECVDREVKSLNCVIKGGVLDQPSGDIALKEQKECVNESCTANEGRESEEVKRDLSNEATKERSSSLSRSNGDQSGEWHTFCSSAMNSGFDGDGSWLDWNWECFVESHNDNNVWDLSDYEGESVFSLWESGITGGYLGNDPAEKVLQVAQKHN</sequence>
<evidence type="ECO:0000259" key="8">
    <source>
        <dbReference type="PROSITE" id="PS50090"/>
    </source>
</evidence>
<keyword evidence="5" id="KW-0804">Transcription</keyword>
<dbReference type="Proteomes" id="UP000030645">
    <property type="component" value="Unassembled WGS sequence"/>
</dbReference>
<dbReference type="eggNOG" id="KOG0048">
    <property type="taxonomic scope" value="Eukaryota"/>
</dbReference>
<gene>
    <name evidence="10" type="ORF">L484_007745</name>
</gene>
<accession>W9QVY1</accession>
<organism evidence="10 11">
    <name type="scientific">Morus notabilis</name>
    <dbReference type="NCBI Taxonomy" id="981085"/>
    <lineage>
        <taxon>Eukaryota</taxon>
        <taxon>Viridiplantae</taxon>
        <taxon>Streptophyta</taxon>
        <taxon>Embryophyta</taxon>
        <taxon>Tracheophyta</taxon>
        <taxon>Spermatophyta</taxon>
        <taxon>Magnoliopsida</taxon>
        <taxon>eudicotyledons</taxon>
        <taxon>Gunneridae</taxon>
        <taxon>Pentapetalae</taxon>
        <taxon>rosids</taxon>
        <taxon>fabids</taxon>
        <taxon>Rosales</taxon>
        <taxon>Moraceae</taxon>
        <taxon>Moreae</taxon>
        <taxon>Morus</taxon>
    </lineage>
</organism>